<dbReference type="GO" id="GO:0043531">
    <property type="term" value="F:ADP binding"/>
    <property type="evidence" value="ECO:0007669"/>
    <property type="project" value="InterPro"/>
</dbReference>
<evidence type="ECO:0000256" key="1">
    <source>
        <dbReference type="ARBA" id="ARBA00022614"/>
    </source>
</evidence>
<accession>A0AA38BRT7</accession>
<evidence type="ECO:0000256" key="2">
    <source>
        <dbReference type="ARBA" id="ARBA00022737"/>
    </source>
</evidence>
<dbReference type="InterPro" id="IPR058192">
    <property type="entry name" value="WHD_ROQ1-like"/>
</dbReference>
<dbReference type="Proteomes" id="UP000824469">
    <property type="component" value="Unassembled WGS sequence"/>
</dbReference>
<dbReference type="InterPro" id="IPR036388">
    <property type="entry name" value="WH-like_DNA-bd_sf"/>
</dbReference>
<dbReference type="Gene3D" id="3.80.10.10">
    <property type="entry name" value="Ribonuclease Inhibitor"/>
    <property type="match status" value="4"/>
</dbReference>
<dbReference type="SMART" id="SM00255">
    <property type="entry name" value="TIR"/>
    <property type="match status" value="1"/>
</dbReference>
<dbReference type="SUPFAM" id="SSF52200">
    <property type="entry name" value="Toll/Interleukin receptor TIR domain"/>
    <property type="match status" value="1"/>
</dbReference>
<comment type="caution">
    <text evidence="5">The sequence shown here is derived from an EMBL/GenBank/DDBJ whole genome shotgun (WGS) entry which is preliminary data.</text>
</comment>
<dbReference type="PANTHER" id="PTHR11017:SF385">
    <property type="entry name" value="DISEASE RESISTANCE PROTEIN (TIR-NBS-LRR CLASS)-RELATED"/>
    <property type="match status" value="1"/>
</dbReference>
<dbReference type="PRINTS" id="PR00364">
    <property type="entry name" value="DISEASERSIST"/>
</dbReference>
<keyword evidence="3" id="KW-0611">Plant defense</keyword>
<dbReference type="SUPFAM" id="SSF52540">
    <property type="entry name" value="P-loop containing nucleoside triphosphate hydrolases"/>
    <property type="match status" value="1"/>
</dbReference>
<evidence type="ECO:0000313" key="5">
    <source>
        <dbReference type="EMBL" id="KAH9289011.1"/>
    </source>
</evidence>
<dbReference type="EMBL" id="JAHRHJ020003813">
    <property type="protein sequence ID" value="KAH9289011.1"/>
    <property type="molecule type" value="Genomic_DNA"/>
</dbReference>
<evidence type="ECO:0000313" key="6">
    <source>
        <dbReference type="Proteomes" id="UP000824469"/>
    </source>
</evidence>
<dbReference type="SUPFAM" id="SSF52058">
    <property type="entry name" value="L domain-like"/>
    <property type="match status" value="4"/>
</dbReference>
<proteinExistence type="predicted"/>
<keyword evidence="1" id="KW-0433">Leucine-rich repeat</keyword>
<gene>
    <name evidence="5" type="ORF">KI387_033128</name>
</gene>
<dbReference type="Gene3D" id="3.40.50.300">
    <property type="entry name" value="P-loop containing nucleotide triphosphate hydrolases"/>
    <property type="match status" value="1"/>
</dbReference>
<dbReference type="InterPro" id="IPR035897">
    <property type="entry name" value="Toll_tir_struct_dom_sf"/>
</dbReference>
<keyword evidence="2" id="KW-0677">Repeat</keyword>
<dbReference type="PROSITE" id="PS50104">
    <property type="entry name" value="TIR"/>
    <property type="match status" value="1"/>
</dbReference>
<organism evidence="5 6">
    <name type="scientific">Taxus chinensis</name>
    <name type="common">Chinese yew</name>
    <name type="synonym">Taxus wallichiana var. chinensis</name>
    <dbReference type="NCBI Taxonomy" id="29808"/>
    <lineage>
        <taxon>Eukaryota</taxon>
        <taxon>Viridiplantae</taxon>
        <taxon>Streptophyta</taxon>
        <taxon>Embryophyta</taxon>
        <taxon>Tracheophyta</taxon>
        <taxon>Spermatophyta</taxon>
        <taxon>Pinopsida</taxon>
        <taxon>Pinidae</taxon>
        <taxon>Conifers II</taxon>
        <taxon>Cupressales</taxon>
        <taxon>Taxaceae</taxon>
        <taxon>Taxus</taxon>
    </lineage>
</organism>
<keyword evidence="6" id="KW-1185">Reference proteome</keyword>
<name>A0AA38BRT7_TAXCH</name>
<protein>
    <recommendedName>
        <fullName evidence="4">TIR domain-containing protein</fullName>
    </recommendedName>
</protein>
<dbReference type="InterPro" id="IPR032675">
    <property type="entry name" value="LRR_dom_sf"/>
</dbReference>
<dbReference type="Pfam" id="PF01582">
    <property type="entry name" value="TIR"/>
    <property type="match status" value="1"/>
</dbReference>
<dbReference type="OMA" id="ELKGCKK"/>
<dbReference type="Pfam" id="PF23282">
    <property type="entry name" value="WHD_ROQ1"/>
    <property type="match status" value="1"/>
</dbReference>
<dbReference type="GO" id="GO:0006952">
    <property type="term" value="P:defense response"/>
    <property type="evidence" value="ECO:0007669"/>
    <property type="project" value="UniProtKB-KW"/>
</dbReference>
<dbReference type="PANTHER" id="PTHR11017">
    <property type="entry name" value="LEUCINE-RICH REPEAT-CONTAINING PROTEIN"/>
    <property type="match status" value="1"/>
</dbReference>
<dbReference type="Gene3D" id="1.10.8.430">
    <property type="entry name" value="Helical domain of apoptotic protease-activating factors"/>
    <property type="match status" value="1"/>
</dbReference>
<feature type="non-terminal residue" evidence="5">
    <location>
        <position position="1"/>
    </location>
</feature>
<sequence length="1669" mass="187601">MASSSASHQQSVEHYAFSGIGPRNKKRKVSQPSKVFDVFINHRGPDVKEILALPLYNSLQDVGLTAFLDSQEIELGDFFPSTIQDSIRSTSIQIAIFSPNYAESAWCLAELVLMLQTDAMIIPVFYNVEPSQLRYIENGVYAKSFLRYQEKKRYLDKLEKWKEALHYVSFINGYESSKHNHDLDKLCKNVVSAVVLEIQKRKVPLEVATNPVGLNELVAEFESHLMLRRGEKVQLVGIFGMGGSGKTTLAKELFNRKRSQYNRSCFLFNVREASCKNELPTLQTKLLKDLLMEDGHKFQSTEEGSSYLRYRMESTAFLRFLIVIDDIDHTYQLDALLGTSMLNPHSLVIVTTRDERVLINGGVALRYKMKQMNAEHSLQLFCSHAFRGGHPKSGYGDLIQSFVNECGGLPLSLQVLGGHVFAGSKGYWQLELDKVSKMLNRDVKQKLQISFDTLDFEQKQIFMDIACFFIGKPTDMAIRIWEGSGWSAEHALQTLQDKCLVVLQQHDDGFFVLGMHDQLCDLGREMASELNHPRRLWSSHHHKSLEAKGFQNIIKESNIRCLHTMLNDSRLSPYYSRITFFLGNTYDGDQTSTALLWLELDLQDKVLITSMPSWIPLQNLQGLRIRWEPALGHCYGYLNRLWKSGLQAPSQLKELLLHQTVTNHLGVLNNFEKLDLKTAMPIKGRSLLEFLSEATSLRSLVVRNTLLSGDAALKLLGILNPLEKLDLGVDGMPVAGRSLSMSLRKITNLKSLVLRDSTVHGEMASDIGGESAIYRSPGNLNMWNFKLKGELSFNDSIESRTLKSPMSNLTKIEICNQNLVSKVSINGQHCPSLQTLKLCHMKKLTEVGLTMVTTLNCLELNDCKNLKKVSRISDLVKLVFLNINQCPELQELSCLANLNCLGNMKIDYCEKLNCFQLYGCRILKTVTGMCDFAQLVILIIRDCPELEQLPILEDLNCLEMITIDECRKLNCLALYRCQNLKRVAGNFDLEGLYICDCPELLELPSLGCLTRLEGISIVECGKLQSITLPTTLNRLKLEVCGELKRVSRLSGLTKLVTLKFFECPKLEELPTLGRLSCLERITIVKCNNLKRLFRISDLPKLVELNISDCCELEFELCLVGLNCLKGITIDRCGKLNGLELKGCKNLKTVSGMEYLEGITIIAIHDCPELEVLPLLQGLSSLEKIAIDRCGKLNGLELKGCKKLKTVSEMEYLEGITILAIHDCPELEVLPLLQGLSSLKRIAIDRCGKLNGLELKGCKKLKTVSGMEYLEGITIIAIHDCPELEVLPLLQGLSSLERIAIDRCGKLNGLELKGCKKLKTVSGMEYLEGIAIVVIHDCPELEVLPRLDGCGNLKFLELEDCKKLKRLSVMSDLAKLTVLNIRKCRDLEELSNLAHLSCLERITIVKCKKLRRVLGMSGLAKLVVVNINQCPELVGLSHTGLNCLTSIKFDRCGKLKSFELNGCEMLKTKSGMRHLHGFSILNIHDCPQLEKLPLLQGPSCLESITINGCSQLNCLELNYFANLKTISGMLDLAKLVRLDIRVCPELEELPILAHLSCLESITIIRCEKLRNITLPATLSFLKVKGCTQLKRVPGISDLKNLVTLFFLQCPELVLKELSTLSRLSSLERITIDSCKKLQNITGIEELQVLRYLQLSLANNVALRSCIYRLQ</sequence>
<dbReference type="InterPro" id="IPR002182">
    <property type="entry name" value="NB-ARC"/>
</dbReference>
<dbReference type="Gene3D" id="3.40.50.10140">
    <property type="entry name" value="Toll/interleukin-1 receptor homology (TIR) domain"/>
    <property type="match status" value="1"/>
</dbReference>
<dbReference type="InterPro" id="IPR000157">
    <property type="entry name" value="TIR_dom"/>
</dbReference>
<dbReference type="InterPro" id="IPR044974">
    <property type="entry name" value="Disease_R_plants"/>
</dbReference>
<dbReference type="Gene3D" id="1.10.10.10">
    <property type="entry name" value="Winged helix-like DNA-binding domain superfamily/Winged helix DNA-binding domain"/>
    <property type="match status" value="1"/>
</dbReference>
<evidence type="ECO:0000256" key="3">
    <source>
        <dbReference type="ARBA" id="ARBA00022821"/>
    </source>
</evidence>
<dbReference type="GO" id="GO:0007165">
    <property type="term" value="P:signal transduction"/>
    <property type="evidence" value="ECO:0007669"/>
    <property type="project" value="InterPro"/>
</dbReference>
<evidence type="ECO:0000259" key="4">
    <source>
        <dbReference type="PROSITE" id="PS50104"/>
    </source>
</evidence>
<reference evidence="5 6" key="1">
    <citation type="journal article" date="2021" name="Nat. Plants">
        <title>The Taxus genome provides insights into paclitaxel biosynthesis.</title>
        <authorList>
            <person name="Xiong X."/>
            <person name="Gou J."/>
            <person name="Liao Q."/>
            <person name="Li Y."/>
            <person name="Zhou Q."/>
            <person name="Bi G."/>
            <person name="Li C."/>
            <person name="Du R."/>
            <person name="Wang X."/>
            <person name="Sun T."/>
            <person name="Guo L."/>
            <person name="Liang H."/>
            <person name="Lu P."/>
            <person name="Wu Y."/>
            <person name="Zhang Z."/>
            <person name="Ro D.K."/>
            <person name="Shang Y."/>
            <person name="Huang S."/>
            <person name="Yan J."/>
        </authorList>
    </citation>
    <scope>NUCLEOTIDE SEQUENCE [LARGE SCALE GENOMIC DNA]</scope>
    <source>
        <strain evidence="5">Ta-2019</strain>
    </source>
</reference>
<dbReference type="InterPro" id="IPR042197">
    <property type="entry name" value="Apaf_helical"/>
</dbReference>
<feature type="domain" description="TIR" evidence="4">
    <location>
        <begin position="34"/>
        <end position="194"/>
    </location>
</feature>
<dbReference type="InterPro" id="IPR027417">
    <property type="entry name" value="P-loop_NTPase"/>
</dbReference>
<dbReference type="Pfam" id="PF00931">
    <property type="entry name" value="NB-ARC"/>
    <property type="match status" value="1"/>
</dbReference>